<organism evidence="3 4">
    <name type="scientific">Bradyrhizobium cytisi</name>
    <dbReference type="NCBI Taxonomy" id="515489"/>
    <lineage>
        <taxon>Bacteria</taxon>
        <taxon>Pseudomonadati</taxon>
        <taxon>Pseudomonadota</taxon>
        <taxon>Alphaproteobacteria</taxon>
        <taxon>Hyphomicrobiales</taxon>
        <taxon>Nitrobacteraceae</taxon>
        <taxon>Bradyrhizobium</taxon>
    </lineage>
</organism>
<reference evidence="3 4" key="1">
    <citation type="submission" date="2019-08" db="EMBL/GenBank/DDBJ databases">
        <title>Bradyrhizobium hipponensis sp. nov., a rhizobium isolated from a Lupinus angustifolius root nodule in Tunisia.</title>
        <authorList>
            <person name="Off K."/>
            <person name="Rejili M."/>
            <person name="Mars M."/>
            <person name="Brachmann A."/>
            <person name="Marin M."/>
        </authorList>
    </citation>
    <scope>NUCLEOTIDE SEQUENCE [LARGE SCALE GENOMIC DNA]</scope>
    <source>
        <strain evidence="3 4">CTAW11</strain>
    </source>
</reference>
<gene>
    <name evidence="3" type="ORF">FXB38_04780</name>
</gene>
<dbReference type="Proteomes" id="UP000324853">
    <property type="component" value="Unassembled WGS sequence"/>
</dbReference>
<evidence type="ECO:0000313" key="3">
    <source>
        <dbReference type="EMBL" id="TYL87436.1"/>
    </source>
</evidence>
<dbReference type="RefSeq" id="WP_148749614.1">
    <property type="nucleotide sequence ID" value="NZ_VSSR01000008.1"/>
</dbReference>
<dbReference type="PIRSF" id="PIRSF007349">
    <property type="entry name" value="Tsp_L"/>
    <property type="match status" value="1"/>
</dbReference>
<dbReference type="InterPro" id="IPR020287">
    <property type="entry name" value="Tail_sheath_C"/>
</dbReference>
<dbReference type="Pfam" id="PF17482">
    <property type="entry name" value="Phage_sheath_1C"/>
    <property type="match status" value="1"/>
</dbReference>
<dbReference type="OrthoDB" id="5442644at2"/>
<accession>A0A5S4X2X3</accession>
<evidence type="ECO:0000259" key="2">
    <source>
        <dbReference type="Pfam" id="PF17482"/>
    </source>
</evidence>
<comment type="caution">
    <text evidence="3">The sequence shown here is derived from an EMBL/GenBank/DDBJ whole genome shotgun (WGS) entry which is preliminary data.</text>
</comment>
<comment type="similarity">
    <text evidence="1">Belongs to the myoviridae tail sheath protein family.</text>
</comment>
<dbReference type="InterPro" id="IPR007067">
    <property type="entry name" value="Tail_sheath"/>
</dbReference>
<evidence type="ECO:0000256" key="1">
    <source>
        <dbReference type="ARBA" id="ARBA00008005"/>
    </source>
</evidence>
<protein>
    <submittedName>
        <fullName evidence="3">Phage tail protein</fullName>
    </submittedName>
</protein>
<keyword evidence="4" id="KW-1185">Reference proteome</keyword>
<evidence type="ECO:0000313" key="4">
    <source>
        <dbReference type="Proteomes" id="UP000324853"/>
    </source>
</evidence>
<proteinExistence type="inferred from homology"/>
<name>A0A5S4X2X3_9BRAD</name>
<dbReference type="EMBL" id="VSSR01000008">
    <property type="protein sequence ID" value="TYL87436.1"/>
    <property type="molecule type" value="Genomic_DNA"/>
</dbReference>
<sequence length="524" mass="56288">MPISFANIPANIKVPLYWVEVDPSMAGLPTINLRALLVGVATADAEAPMDIARPIGSQAQADLAFGQGSELARMFKAFFANNFANEVWGLPLAEPAAAAAATGTIGITDAPTAAGTIHLYISGEHIPINIATTDTTGDIAAAIADAINAQVDLPVTAAVSAVGGSDVDLTSTFKSINANDISVMLNYFGSRGGEQTPPGLGITLPATGFLTAGTGTPVFDNAIMNLGEEPFEYVAMPYTDSNSLFDWDQEYGFTDMGRWGWQRQLFGHIFSAKRGTYADLLTFGDALNSPVESIMAFEVASPSPSYEWAAAYAAKAQRALINDPARPLQALTLNDIKAADVHQRFDFVELNSLASTGLAIQKIGGDNQPMIAREQTTYQVNLYGQPDDAYELVTTLATLAKLLRNQKHAVTSKYPRHKLANDGTKFGAGQAIVTPGIIKGELIAQYQQDMYNGLVEDLSNFKRYLLVERDPNDPNRVNVLYPPDLINQLRIFAVLAQFRLQYDRGVDTQMIGPTQPPFNAASGA</sequence>
<feature type="domain" description="Tail sheath protein C-terminal" evidence="2">
    <location>
        <begin position="386"/>
        <end position="498"/>
    </location>
</feature>
<dbReference type="AlphaFoldDB" id="A0A5S4X2X3"/>